<dbReference type="Gene3D" id="3.30.300.100">
    <property type="entry name" value="MTH677-like"/>
    <property type="match status" value="1"/>
</dbReference>
<accession>A0A830GRR8</accession>
<evidence type="ECO:0000313" key="4">
    <source>
        <dbReference type="Proteomes" id="UP000610960"/>
    </source>
</evidence>
<dbReference type="Pfam" id="PF11419">
    <property type="entry name" value="DUF3194"/>
    <property type="match status" value="1"/>
</dbReference>
<protein>
    <recommendedName>
        <fullName evidence="5">DUF3194 domain-containing protein</fullName>
    </recommendedName>
</protein>
<feature type="region of interest" description="Disordered" evidence="2">
    <location>
        <begin position="101"/>
        <end position="122"/>
    </location>
</feature>
<dbReference type="InterPro" id="IPR024502">
    <property type="entry name" value="DUF3194"/>
</dbReference>
<dbReference type="InterPro" id="IPR035954">
    <property type="entry name" value="MTH677-like_sf"/>
</dbReference>
<comment type="similarity">
    <text evidence="1">Belongs to the UPF0440 family.</text>
</comment>
<evidence type="ECO:0000256" key="2">
    <source>
        <dbReference type="SAM" id="MobiDB-lite"/>
    </source>
</evidence>
<reference evidence="3" key="1">
    <citation type="journal article" date="2014" name="Int. J. Syst. Evol. Microbiol.">
        <title>Complete genome sequence of Corynebacterium casei LMG S-19264T (=DSM 44701T), isolated from a smear-ripened cheese.</title>
        <authorList>
            <consortium name="US DOE Joint Genome Institute (JGI-PGF)"/>
            <person name="Walter F."/>
            <person name="Albersmeier A."/>
            <person name="Kalinowski J."/>
            <person name="Ruckert C."/>
        </authorList>
    </citation>
    <scope>NUCLEOTIDE SEQUENCE</scope>
    <source>
        <strain evidence="3">JCM 10088</strain>
    </source>
</reference>
<gene>
    <name evidence="3" type="ORF">GCM10007981_01910</name>
</gene>
<name>A0A830GRR8_9CREN</name>
<organism evidence="3 4">
    <name type="scientific">Thermocladium modestius</name>
    <dbReference type="NCBI Taxonomy" id="62609"/>
    <lineage>
        <taxon>Archaea</taxon>
        <taxon>Thermoproteota</taxon>
        <taxon>Thermoprotei</taxon>
        <taxon>Thermoproteales</taxon>
        <taxon>Thermoproteaceae</taxon>
        <taxon>Thermocladium</taxon>
    </lineage>
</organism>
<evidence type="ECO:0000256" key="1">
    <source>
        <dbReference type="ARBA" id="ARBA00008515"/>
    </source>
</evidence>
<dbReference type="Proteomes" id="UP000610960">
    <property type="component" value="Unassembled WGS sequence"/>
</dbReference>
<dbReference type="AlphaFoldDB" id="A0A830GRR8"/>
<keyword evidence="4" id="KW-1185">Reference proteome</keyword>
<sequence>MVPLGQERPPAEAELSRIIEIASKATADFIVSKVPRDFLEGFNVNIEVMDPQSLLISVDVDVEVTDGDAKSLADEASQYCLNILDSLISMHLRGQLDGRSDSEIIGSIQEESRGSGGSSPKP</sequence>
<comment type="caution">
    <text evidence="3">The sequence shown here is derived from an EMBL/GenBank/DDBJ whole genome shotgun (WGS) entry which is preliminary data.</text>
</comment>
<dbReference type="EMBL" id="BMNL01000001">
    <property type="protein sequence ID" value="GGP19198.1"/>
    <property type="molecule type" value="Genomic_DNA"/>
</dbReference>
<evidence type="ECO:0008006" key="5">
    <source>
        <dbReference type="Google" id="ProtNLM"/>
    </source>
</evidence>
<reference evidence="3" key="2">
    <citation type="submission" date="2020-09" db="EMBL/GenBank/DDBJ databases">
        <authorList>
            <person name="Sun Q."/>
            <person name="Ohkuma M."/>
        </authorList>
    </citation>
    <scope>NUCLEOTIDE SEQUENCE</scope>
    <source>
        <strain evidence="3">JCM 10088</strain>
    </source>
</reference>
<evidence type="ECO:0000313" key="3">
    <source>
        <dbReference type="EMBL" id="GGP19198.1"/>
    </source>
</evidence>
<proteinExistence type="inferred from homology"/>